<name>A0A0E9XDP6_ANGAN</name>
<dbReference type="EMBL" id="GBXM01007828">
    <property type="protein sequence ID" value="JAI00750.1"/>
    <property type="molecule type" value="Transcribed_RNA"/>
</dbReference>
<reference evidence="1" key="1">
    <citation type="submission" date="2014-11" db="EMBL/GenBank/DDBJ databases">
        <authorList>
            <person name="Amaro Gonzalez C."/>
        </authorList>
    </citation>
    <scope>NUCLEOTIDE SEQUENCE</scope>
</reference>
<dbReference type="AlphaFoldDB" id="A0A0E9XDP6"/>
<protein>
    <submittedName>
        <fullName evidence="1">Uncharacterized protein</fullName>
    </submittedName>
</protein>
<evidence type="ECO:0000313" key="1">
    <source>
        <dbReference type="EMBL" id="JAI00750.1"/>
    </source>
</evidence>
<organism evidence="1">
    <name type="scientific">Anguilla anguilla</name>
    <name type="common">European freshwater eel</name>
    <name type="synonym">Muraena anguilla</name>
    <dbReference type="NCBI Taxonomy" id="7936"/>
    <lineage>
        <taxon>Eukaryota</taxon>
        <taxon>Metazoa</taxon>
        <taxon>Chordata</taxon>
        <taxon>Craniata</taxon>
        <taxon>Vertebrata</taxon>
        <taxon>Euteleostomi</taxon>
        <taxon>Actinopterygii</taxon>
        <taxon>Neopterygii</taxon>
        <taxon>Teleostei</taxon>
        <taxon>Anguilliformes</taxon>
        <taxon>Anguillidae</taxon>
        <taxon>Anguilla</taxon>
    </lineage>
</organism>
<proteinExistence type="predicted"/>
<reference evidence="1" key="2">
    <citation type="journal article" date="2015" name="Fish Shellfish Immunol.">
        <title>Early steps in the European eel (Anguilla anguilla)-Vibrio vulnificus interaction in the gills: Role of the RtxA13 toxin.</title>
        <authorList>
            <person name="Callol A."/>
            <person name="Pajuelo D."/>
            <person name="Ebbesson L."/>
            <person name="Teles M."/>
            <person name="MacKenzie S."/>
            <person name="Amaro C."/>
        </authorList>
    </citation>
    <scope>NUCLEOTIDE SEQUENCE</scope>
</reference>
<accession>A0A0E9XDP6</accession>
<sequence length="33" mass="3706">MTNVSADPWSPFQHILGYTTYASYAFPSDPELV</sequence>